<feature type="domain" description="Carbohydrate kinase PfkB" evidence="6">
    <location>
        <begin position="29"/>
        <end position="316"/>
    </location>
</feature>
<dbReference type="Proteomes" id="UP001596074">
    <property type="component" value="Unassembled WGS sequence"/>
</dbReference>
<evidence type="ECO:0000256" key="2">
    <source>
        <dbReference type="ARBA" id="ARBA00022679"/>
    </source>
</evidence>
<evidence type="ECO:0000256" key="4">
    <source>
        <dbReference type="ARBA" id="ARBA00022777"/>
    </source>
</evidence>
<evidence type="ECO:0000313" key="8">
    <source>
        <dbReference type="Proteomes" id="UP001596074"/>
    </source>
</evidence>
<gene>
    <name evidence="7" type="ORF">ACFPZN_21545</name>
</gene>
<dbReference type="PANTHER" id="PTHR43085:SF1">
    <property type="entry name" value="PSEUDOURIDINE KINASE-RELATED"/>
    <property type="match status" value="1"/>
</dbReference>
<evidence type="ECO:0000313" key="7">
    <source>
        <dbReference type="EMBL" id="MFC5748220.1"/>
    </source>
</evidence>
<keyword evidence="4 7" id="KW-0418">Kinase</keyword>
<dbReference type="SUPFAM" id="SSF53613">
    <property type="entry name" value="Ribokinase-like"/>
    <property type="match status" value="1"/>
</dbReference>
<dbReference type="CDD" id="cd01166">
    <property type="entry name" value="KdgK"/>
    <property type="match status" value="1"/>
</dbReference>
<protein>
    <submittedName>
        <fullName evidence="7">Sugar kinase</fullName>
    </submittedName>
</protein>
<dbReference type="Pfam" id="PF00294">
    <property type="entry name" value="PfkB"/>
    <property type="match status" value="1"/>
</dbReference>
<keyword evidence="5" id="KW-0067">ATP-binding</keyword>
<dbReference type="GO" id="GO:0016301">
    <property type="term" value="F:kinase activity"/>
    <property type="evidence" value="ECO:0007669"/>
    <property type="project" value="UniProtKB-KW"/>
</dbReference>
<dbReference type="Gene3D" id="3.40.1190.20">
    <property type="match status" value="1"/>
</dbReference>
<evidence type="ECO:0000256" key="5">
    <source>
        <dbReference type="ARBA" id="ARBA00022840"/>
    </source>
</evidence>
<dbReference type="RefSeq" id="WP_378283862.1">
    <property type="nucleotide sequence ID" value="NZ_JBHSON010000029.1"/>
</dbReference>
<keyword evidence="3" id="KW-0547">Nucleotide-binding</keyword>
<dbReference type="EMBL" id="JBHSON010000029">
    <property type="protein sequence ID" value="MFC5748220.1"/>
    <property type="molecule type" value="Genomic_DNA"/>
</dbReference>
<dbReference type="InterPro" id="IPR050306">
    <property type="entry name" value="PfkB_Carbo_kinase"/>
</dbReference>
<evidence type="ECO:0000256" key="1">
    <source>
        <dbReference type="ARBA" id="ARBA00010688"/>
    </source>
</evidence>
<proteinExistence type="inferred from homology"/>
<name>A0ABW1A547_9ACTN</name>
<dbReference type="InterPro" id="IPR029056">
    <property type="entry name" value="Ribokinase-like"/>
</dbReference>
<accession>A0ABW1A547</accession>
<keyword evidence="2" id="KW-0808">Transferase</keyword>
<evidence type="ECO:0000259" key="6">
    <source>
        <dbReference type="Pfam" id="PF00294"/>
    </source>
</evidence>
<keyword evidence="8" id="KW-1185">Reference proteome</keyword>
<evidence type="ECO:0000256" key="3">
    <source>
        <dbReference type="ARBA" id="ARBA00022741"/>
    </source>
</evidence>
<sequence>MTDAPAPAHGPPRIVGLGESLLRLSPPGHQRLDHATGLDVEVGGAEMNALIAAAGLGLRATWISRLADNPLGHRVAAHARAFGVDVQVDWDPGARAALYFVEQGVPPRPSEVLYDRSGTAMRRLTPDTFDWTALTTGAGAVLTSGITCALGAGPAAAATALLAAGRGSGAVTAFDVNHRARLWTWDEAVPVLRGVLPHVDVLLAGRGDLLRLLPSAREDESATALAHRAIGEFGHELVVLRRTDQLPGRRVAARVTVVTAAEEVTGGVHEADVVDAFGAGDAALGVLLAARLAGDDGATLADKAAWAGAFQHTMPGDACRIRPADLARRGAEARRILR</sequence>
<comment type="similarity">
    <text evidence="1">Belongs to the carbohydrate kinase PfkB family.</text>
</comment>
<reference evidence="8" key="1">
    <citation type="journal article" date="2019" name="Int. J. Syst. Evol. Microbiol.">
        <title>The Global Catalogue of Microorganisms (GCM) 10K type strain sequencing project: providing services to taxonomists for standard genome sequencing and annotation.</title>
        <authorList>
            <consortium name="The Broad Institute Genomics Platform"/>
            <consortium name="The Broad Institute Genome Sequencing Center for Infectious Disease"/>
            <person name="Wu L."/>
            <person name="Ma J."/>
        </authorList>
    </citation>
    <scope>NUCLEOTIDE SEQUENCE [LARGE SCALE GENOMIC DNA]</scope>
    <source>
        <strain evidence="8">KCTC 42087</strain>
    </source>
</reference>
<dbReference type="InterPro" id="IPR011611">
    <property type="entry name" value="PfkB_dom"/>
</dbReference>
<organism evidence="7 8">
    <name type="scientific">Actinomadura rugatobispora</name>
    <dbReference type="NCBI Taxonomy" id="1994"/>
    <lineage>
        <taxon>Bacteria</taxon>
        <taxon>Bacillati</taxon>
        <taxon>Actinomycetota</taxon>
        <taxon>Actinomycetes</taxon>
        <taxon>Streptosporangiales</taxon>
        <taxon>Thermomonosporaceae</taxon>
        <taxon>Actinomadura</taxon>
    </lineage>
</organism>
<comment type="caution">
    <text evidence="7">The sequence shown here is derived from an EMBL/GenBank/DDBJ whole genome shotgun (WGS) entry which is preliminary data.</text>
</comment>
<dbReference type="PANTHER" id="PTHR43085">
    <property type="entry name" value="HEXOKINASE FAMILY MEMBER"/>
    <property type="match status" value="1"/>
</dbReference>